<dbReference type="Gene3D" id="2.30.40.10">
    <property type="entry name" value="Urease, subunit C, domain 1"/>
    <property type="match status" value="1"/>
</dbReference>
<dbReference type="Gene3D" id="1.20.58.520">
    <property type="entry name" value="Amidohydrolase"/>
    <property type="match status" value="1"/>
</dbReference>
<dbReference type="Gene3D" id="3.40.50.10910">
    <property type="entry name" value="Amidohydrolase"/>
    <property type="match status" value="1"/>
</dbReference>
<dbReference type="InterPro" id="IPR032466">
    <property type="entry name" value="Metal_Hydrolase"/>
</dbReference>
<dbReference type="Gene3D" id="3.30.110.90">
    <property type="entry name" value="Amidohydrolase"/>
    <property type="match status" value="1"/>
</dbReference>
<dbReference type="EMBL" id="JBHSPA010000029">
    <property type="protein sequence ID" value="MFC5827375.1"/>
    <property type="molecule type" value="Genomic_DNA"/>
</dbReference>
<sequence length="409" mass="43038">MVSIYQDEYRGVIMTRYVIEGARVFDGEQLIGVRTVEVEGARIVAVGAPAPAAAERVDGSGATLLPGLIDAHTHADVETLGHALRFGVTTELDLFSFPHAMEGVRRAAAERTDIADVRSSSVGLTAPGGHPTQLHGGLNDPELPTVARPEDAARFVDERIAEGADYIKVLIESGKTLGKDVPVVEEGTVKAVVAAAHERDRMVIAHALTIEATRQALAAGVDGFAHLFIDGPCTPDLVEAFLAGGAFLTPTLNLLASLTNQRLGTGLARDSRVAGRLPQPWMDNLSCEFNTFPAGDFDAALAAVKAMHTAGVPILAGSDANHHFGARGMAHGVSLHGELRLLVRAGLTPTEALRAATSVPATTFGLDDRGRITPGARADLLLVDGDPTSNIADTLSIRDVWRSGSRTVR</sequence>
<dbReference type="InterPro" id="IPR006680">
    <property type="entry name" value="Amidohydro-rel"/>
</dbReference>
<evidence type="ECO:0000259" key="2">
    <source>
        <dbReference type="Pfam" id="PF01979"/>
    </source>
</evidence>
<proteinExistence type="predicted"/>
<gene>
    <name evidence="3" type="ORF">ACFPZ3_26220</name>
</gene>
<dbReference type="Pfam" id="PF01979">
    <property type="entry name" value="Amidohydro_1"/>
    <property type="match status" value="1"/>
</dbReference>
<protein>
    <submittedName>
        <fullName evidence="3">Amidohydrolase family protein</fullName>
    </submittedName>
</protein>
<dbReference type="RefSeq" id="WP_379516880.1">
    <property type="nucleotide sequence ID" value="NZ_JBHSPA010000029.1"/>
</dbReference>
<evidence type="ECO:0000313" key="4">
    <source>
        <dbReference type="Proteomes" id="UP001596058"/>
    </source>
</evidence>
<organism evidence="3 4">
    <name type="scientific">Nonomuraea insulae</name>
    <dbReference type="NCBI Taxonomy" id="1616787"/>
    <lineage>
        <taxon>Bacteria</taxon>
        <taxon>Bacillati</taxon>
        <taxon>Actinomycetota</taxon>
        <taxon>Actinomycetes</taxon>
        <taxon>Streptosporangiales</taxon>
        <taxon>Streptosporangiaceae</taxon>
        <taxon>Nonomuraea</taxon>
    </lineage>
</organism>
<name>A0ABW1CNQ6_9ACTN</name>
<accession>A0ABW1CNQ6</accession>
<comment type="caution">
    <text evidence="3">The sequence shown here is derived from an EMBL/GenBank/DDBJ whole genome shotgun (WGS) entry which is preliminary data.</text>
</comment>
<dbReference type="Proteomes" id="UP001596058">
    <property type="component" value="Unassembled WGS sequence"/>
</dbReference>
<dbReference type="PANTHER" id="PTHR43135:SF3">
    <property type="entry name" value="ALPHA-D-RIBOSE 1-METHYLPHOSPHONATE 5-TRIPHOSPHATE DIPHOSPHATASE"/>
    <property type="match status" value="1"/>
</dbReference>
<evidence type="ECO:0000313" key="3">
    <source>
        <dbReference type="EMBL" id="MFC5827375.1"/>
    </source>
</evidence>
<dbReference type="SUPFAM" id="SSF51556">
    <property type="entry name" value="Metallo-dependent hydrolases"/>
    <property type="match status" value="1"/>
</dbReference>
<dbReference type="SUPFAM" id="SSF51338">
    <property type="entry name" value="Composite domain of metallo-dependent hydrolases"/>
    <property type="match status" value="1"/>
</dbReference>
<feature type="region of interest" description="Disordered" evidence="1">
    <location>
        <begin position="121"/>
        <end position="140"/>
    </location>
</feature>
<dbReference type="InterPro" id="IPR011059">
    <property type="entry name" value="Metal-dep_hydrolase_composite"/>
</dbReference>
<feature type="domain" description="Amidohydrolase-related" evidence="2">
    <location>
        <begin position="63"/>
        <end position="404"/>
    </location>
</feature>
<evidence type="ECO:0000256" key="1">
    <source>
        <dbReference type="SAM" id="MobiDB-lite"/>
    </source>
</evidence>
<dbReference type="InterPro" id="IPR051781">
    <property type="entry name" value="Metallo-dep_Hydrolase"/>
</dbReference>
<dbReference type="PANTHER" id="PTHR43135">
    <property type="entry name" value="ALPHA-D-RIBOSE 1-METHYLPHOSPHONATE 5-TRIPHOSPHATE DIPHOSPHATASE"/>
    <property type="match status" value="1"/>
</dbReference>
<reference evidence="4" key="1">
    <citation type="journal article" date="2019" name="Int. J. Syst. Evol. Microbiol.">
        <title>The Global Catalogue of Microorganisms (GCM) 10K type strain sequencing project: providing services to taxonomists for standard genome sequencing and annotation.</title>
        <authorList>
            <consortium name="The Broad Institute Genomics Platform"/>
            <consortium name="The Broad Institute Genome Sequencing Center for Infectious Disease"/>
            <person name="Wu L."/>
            <person name="Ma J."/>
        </authorList>
    </citation>
    <scope>NUCLEOTIDE SEQUENCE [LARGE SCALE GENOMIC DNA]</scope>
    <source>
        <strain evidence="4">CCUG 53903</strain>
    </source>
</reference>
<keyword evidence="4" id="KW-1185">Reference proteome</keyword>